<dbReference type="PANTHER" id="PTHR43180:SF31">
    <property type="entry name" value="CHAIN DEHYDROGENASE_REDUCTASE, PUTATIVE (AFU_ORTHOLOGUE AFUA_2G16570)-RELATED"/>
    <property type="match status" value="1"/>
</dbReference>
<protein>
    <submittedName>
        <fullName evidence="4">Uncharacterized protein</fullName>
    </submittedName>
</protein>
<dbReference type="RefSeq" id="XP_056551261.1">
    <property type="nucleotide sequence ID" value="XM_056702261.1"/>
</dbReference>
<evidence type="ECO:0000256" key="1">
    <source>
        <dbReference type="ARBA" id="ARBA00006484"/>
    </source>
</evidence>
<dbReference type="Proteomes" id="UP001147782">
    <property type="component" value="Unassembled WGS sequence"/>
</dbReference>
<dbReference type="AlphaFoldDB" id="A0A9W9RRD6"/>
<dbReference type="PANTHER" id="PTHR43180">
    <property type="entry name" value="3-OXOACYL-(ACYL-CARRIER-PROTEIN) REDUCTASE (AFU_ORTHOLOGUE AFUA_6G11210)"/>
    <property type="match status" value="1"/>
</dbReference>
<name>A0A9W9RRD6_9EURO</name>
<keyword evidence="2" id="KW-0521">NADP</keyword>
<dbReference type="InterPro" id="IPR020904">
    <property type="entry name" value="Sc_DH/Rdtase_CS"/>
</dbReference>
<dbReference type="PROSITE" id="PS00061">
    <property type="entry name" value="ADH_SHORT"/>
    <property type="match status" value="1"/>
</dbReference>
<reference evidence="4" key="2">
    <citation type="journal article" date="2023" name="IMA Fungus">
        <title>Comparative genomic study of the Penicillium genus elucidates a diverse pangenome and 15 lateral gene transfer events.</title>
        <authorList>
            <person name="Petersen C."/>
            <person name="Sorensen T."/>
            <person name="Nielsen M.R."/>
            <person name="Sondergaard T.E."/>
            <person name="Sorensen J.L."/>
            <person name="Fitzpatrick D.A."/>
            <person name="Frisvad J.C."/>
            <person name="Nielsen K.L."/>
        </authorList>
    </citation>
    <scope>NUCLEOTIDE SEQUENCE</scope>
    <source>
        <strain evidence="4">IBT 29864</strain>
    </source>
</reference>
<dbReference type="InterPro" id="IPR002347">
    <property type="entry name" value="SDR_fam"/>
</dbReference>
<proteinExistence type="inferred from homology"/>
<dbReference type="EMBL" id="JAPZBS010000008">
    <property type="protein sequence ID" value="KAJ5363634.1"/>
    <property type="molecule type" value="Genomic_DNA"/>
</dbReference>
<comment type="caution">
    <text evidence="4">The sequence shown here is derived from an EMBL/GenBank/DDBJ whole genome shotgun (WGS) entry which is preliminary data.</text>
</comment>
<organism evidence="4 5">
    <name type="scientific">Penicillium cataractarum</name>
    <dbReference type="NCBI Taxonomy" id="2100454"/>
    <lineage>
        <taxon>Eukaryota</taxon>
        <taxon>Fungi</taxon>
        <taxon>Dikarya</taxon>
        <taxon>Ascomycota</taxon>
        <taxon>Pezizomycotina</taxon>
        <taxon>Eurotiomycetes</taxon>
        <taxon>Eurotiomycetidae</taxon>
        <taxon>Eurotiales</taxon>
        <taxon>Aspergillaceae</taxon>
        <taxon>Penicillium</taxon>
    </lineage>
</organism>
<reference evidence="4" key="1">
    <citation type="submission" date="2022-11" db="EMBL/GenBank/DDBJ databases">
        <authorList>
            <person name="Petersen C."/>
        </authorList>
    </citation>
    <scope>NUCLEOTIDE SEQUENCE</scope>
    <source>
        <strain evidence="4">IBT 29864</strain>
    </source>
</reference>
<dbReference type="InterPro" id="IPR036291">
    <property type="entry name" value="NAD(P)-bd_dom_sf"/>
</dbReference>
<evidence type="ECO:0000256" key="2">
    <source>
        <dbReference type="ARBA" id="ARBA00022857"/>
    </source>
</evidence>
<dbReference type="GO" id="GO:0016491">
    <property type="term" value="F:oxidoreductase activity"/>
    <property type="evidence" value="ECO:0007669"/>
    <property type="project" value="UniProtKB-KW"/>
</dbReference>
<dbReference type="Pfam" id="PF00106">
    <property type="entry name" value="adh_short"/>
    <property type="match status" value="1"/>
</dbReference>
<keyword evidence="3" id="KW-0560">Oxidoreductase</keyword>
<evidence type="ECO:0000256" key="3">
    <source>
        <dbReference type="ARBA" id="ARBA00023002"/>
    </source>
</evidence>
<sequence>MEPYKDTGPLDCNGEIDTTSIQGKTAIITGGRSQITPFHVLAFVIIADINEAGGVELASKLQRTKFVKCNVTQWSDQLKMFKEAIEFSLKKRVDIVVANAGISGVDSVFAFEDQEELEEPALKIVNINLIGVFYTIKLALHCFRRQHAAQLQPMQDTLLVLQGSMGGYLEAAATLEYCASKFALRGLMRCLRRTSWMHGTRVNYIAPGFIKTNLMIDEVAHTLASSEIFLFIHHLHFQ</sequence>
<dbReference type="SUPFAM" id="SSF51735">
    <property type="entry name" value="NAD(P)-binding Rossmann-fold domains"/>
    <property type="match status" value="1"/>
</dbReference>
<keyword evidence="5" id="KW-1185">Reference proteome</keyword>
<gene>
    <name evidence="4" type="ORF">N7496_009347</name>
</gene>
<evidence type="ECO:0000313" key="4">
    <source>
        <dbReference type="EMBL" id="KAJ5363634.1"/>
    </source>
</evidence>
<comment type="similarity">
    <text evidence="1">Belongs to the short-chain dehydrogenases/reductases (SDR) family.</text>
</comment>
<dbReference type="Gene3D" id="3.40.50.720">
    <property type="entry name" value="NAD(P)-binding Rossmann-like Domain"/>
    <property type="match status" value="1"/>
</dbReference>
<dbReference type="OrthoDB" id="5371740at2759"/>
<accession>A0A9W9RRD6</accession>
<evidence type="ECO:0000313" key="5">
    <source>
        <dbReference type="Proteomes" id="UP001147782"/>
    </source>
</evidence>
<dbReference type="PRINTS" id="PR00081">
    <property type="entry name" value="GDHRDH"/>
</dbReference>
<dbReference type="GeneID" id="81441440"/>